<dbReference type="Proteomes" id="UP000064893">
    <property type="component" value="Chromosome"/>
</dbReference>
<dbReference type="Pfam" id="PF01522">
    <property type="entry name" value="Polysacc_deac_1"/>
    <property type="match status" value="1"/>
</dbReference>
<gene>
    <name evidence="2" type="ORF">L21SP5_02149</name>
</gene>
<dbReference type="SUPFAM" id="SSF88713">
    <property type="entry name" value="Glycoside hydrolase/deacetylase"/>
    <property type="match status" value="1"/>
</dbReference>
<dbReference type="KEGG" id="blq:L21SP5_02149"/>
<dbReference type="PANTHER" id="PTHR47561">
    <property type="entry name" value="POLYSACCHARIDE DEACETYLASE FAMILY PROTEIN (AFU_ORTHOLOGUE AFUA_6G05030)"/>
    <property type="match status" value="1"/>
</dbReference>
<dbReference type="Gene3D" id="3.20.20.370">
    <property type="entry name" value="Glycoside hydrolase/deacetylase"/>
    <property type="match status" value="1"/>
</dbReference>
<dbReference type="STRING" id="1307839.L21SP5_02149"/>
<accession>A0A0S2I0G7</accession>
<organism evidence="2 3">
    <name type="scientific">Salinivirga cyanobacteriivorans</name>
    <dbReference type="NCBI Taxonomy" id="1307839"/>
    <lineage>
        <taxon>Bacteria</taxon>
        <taxon>Pseudomonadati</taxon>
        <taxon>Bacteroidota</taxon>
        <taxon>Bacteroidia</taxon>
        <taxon>Bacteroidales</taxon>
        <taxon>Salinivirgaceae</taxon>
        <taxon>Salinivirga</taxon>
    </lineage>
</organism>
<dbReference type="PANTHER" id="PTHR47561:SF1">
    <property type="entry name" value="POLYSACCHARIDE DEACETYLASE FAMILY PROTEIN (AFU_ORTHOLOGUE AFUA_6G05030)"/>
    <property type="match status" value="1"/>
</dbReference>
<dbReference type="EMBL" id="CP013118">
    <property type="protein sequence ID" value="ALO15782.1"/>
    <property type="molecule type" value="Genomic_DNA"/>
</dbReference>
<dbReference type="GO" id="GO:0005975">
    <property type="term" value="P:carbohydrate metabolic process"/>
    <property type="evidence" value="ECO:0007669"/>
    <property type="project" value="InterPro"/>
</dbReference>
<feature type="domain" description="NodB homology" evidence="1">
    <location>
        <begin position="15"/>
        <end position="309"/>
    </location>
</feature>
<reference evidence="2 3" key="1">
    <citation type="submission" date="2015-11" db="EMBL/GenBank/DDBJ databases">
        <title>Description and complete genome sequence of a novel strain predominating in hypersaline microbial mats and representing a new family of the Bacteriodetes phylum.</title>
        <authorList>
            <person name="Spring S."/>
            <person name="Bunk B."/>
            <person name="Sproer C."/>
            <person name="Klenk H.-P."/>
        </authorList>
    </citation>
    <scope>NUCLEOTIDE SEQUENCE [LARGE SCALE GENOMIC DNA]</scope>
    <source>
        <strain evidence="2 3">L21-Spi-D4</strain>
    </source>
</reference>
<dbReference type="AlphaFoldDB" id="A0A0S2I0G7"/>
<dbReference type="InterPro" id="IPR011330">
    <property type="entry name" value="Glyco_hydro/deAcase_b/a-brl"/>
</dbReference>
<name>A0A0S2I0G7_9BACT</name>
<protein>
    <submittedName>
        <fullName evidence="2">Polysaccharide deacetylase family protein, PEP-CTERM locus subfamily</fullName>
    </submittedName>
</protein>
<dbReference type="GO" id="GO:0016810">
    <property type="term" value="F:hydrolase activity, acting on carbon-nitrogen (but not peptide) bonds"/>
    <property type="evidence" value="ECO:0007669"/>
    <property type="project" value="InterPro"/>
</dbReference>
<dbReference type="InterPro" id="IPR002509">
    <property type="entry name" value="NODB_dom"/>
</dbReference>
<keyword evidence="3" id="KW-1185">Reference proteome</keyword>
<proteinExistence type="predicted"/>
<dbReference type="PROSITE" id="PS51677">
    <property type="entry name" value="NODB"/>
    <property type="match status" value="1"/>
</dbReference>
<evidence type="ECO:0000313" key="3">
    <source>
        <dbReference type="Proteomes" id="UP000064893"/>
    </source>
</evidence>
<sequence length="309" mass="35518">MTSKYCLLTNDVETTSIWLNKLRDATGLKVWKEGMPVLLDIYDHYNIKSTFYVTGHIASLYPGIIKMIVEKGHELGSHSWSHEKHHGLDVLDYNGQLDQLIRSKKLLEDISGQEVISFRSPALRLNQHSARAIIDAGYKTDSSVASQRFDMFMSFGGLKKLKWLFAPRLPYRVKETNIFKKGNSSLIEVPLSATFLPYVATTMRVFPEITAFQRHLLNMESKINGKPIVFDIHPNEFIDESDEPREISRRSSNPVSYFLQDFVRSKLKVKNLGGKAIPLYEKQIKFFKNRGYKFTTVRGYCEENGLLIN</sequence>
<dbReference type="RefSeq" id="WP_205627923.1">
    <property type="nucleotide sequence ID" value="NZ_CP013118.1"/>
</dbReference>
<evidence type="ECO:0000313" key="2">
    <source>
        <dbReference type="EMBL" id="ALO15782.1"/>
    </source>
</evidence>
<evidence type="ECO:0000259" key="1">
    <source>
        <dbReference type="PROSITE" id="PS51677"/>
    </source>
</evidence>